<evidence type="ECO:0008006" key="3">
    <source>
        <dbReference type="Google" id="ProtNLM"/>
    </source>
</evidence>
<keyword evidence="2" id="KW-1185">Reference proteome</keyword>
<protein>
    <recommendedName>
        <fullName evidence="3">Type II secretion system protein N</fullName>
    </recommendedName>
</protein>
<evidence type="ECO:0000313" key="1">
    <source>
        <dbReference type="EMBL" id="BDQ34292.1"/>
    </source>
</evidence>
<dbReference type="RefSeq" id="WP_264981194.1">
    <property type="nucleotide sequence ID" value="NZ_AP026708.1"/>
</dbReference>
<evidence type="ECO:0000313" key="2">
    <source>
        <dbReference type="Proteomes" id="UP001061361"/>
    </source>
</evidence>
<sequence length="248" mass="27737">MAAKRLKSSSLPGRMLARMLLILLGFLMGVALFTPWDKIWASALTRLDENLPMVGLTWEGIDRDGPFGFRVRDFKITVAKTPGFLRFEHAYVTMGFSPLATVRLDTGGTQCLLELYSNGIFEFKGDLNLTYLLGYSDFKGTLNTSGSLFMPDGARLPQNGWLDIRSQQLILPGERSVEDLSFTAAIENNHLDIRDFSMRRPMIYKSTGSAVLDPDDLFQTLFDLSGDMTVGDDTFSYEMKGTLAEALW</sequence>
<dbReference type="Proteomes" id="UP001061361">
    <property type="component" value="Chromosome"/>
</dbReference>
<dbReference type="EMBL" id="AP026708">
    <property type="protein sequence ID" value="BDQ34292.1"/>
    <property type="molecule type" value="Genomic_DNA"/>
</dbReference>
<reference evidence="1" key="1">
    <citation type="submission" date="2022-08" db="EMBL/GenBank/DDBJ databases">
        <title>Genome Sequence of the sulphate-reducing bacterium, Pseudodesulfovibrio portus JCM14722.</title>
        <authorList>
            <person name="Kondo R."/>
            <person name="Kataoka T."/>
        </authorList>
    </citation>
    <scope>NUCLEOTIDE SEQUENCE</scope>
    <source>
        <strain evidence="1">JCM 14722</strain>
    </source>
</reference>
<proteinExistence type="predicted"/>
<gene>
    <name evidence="1" type="ORF">JCM14722_18340</name>
</gene>
<organism evidence="1 2">
    <name type="scientific">Pseudodesulfovibrio portus</name>
    <dbReference type="NCBI Taxonomy" id="231439"/>
    <lineage>
        <taxon>Bacteria</taxon>
        <taxon>Pseudomonadati</taxon>
        <taxon>Thermodesulfobacteriota</taxon>
        <taxon>Desulfovibrionia</taxon>
        <taxon>Desulfovibrionales</taxon>
        <taxon>Desulfovibrionaceae</taxon>
    </lineage>
</organism>
<name>A0ABN6RWC7_9BACT</name>
<accession>A0ABN6RWC7</accession>